<evidence type="ECO:0000313" key="11">
    <source>
        <dbReference type="EMBL" id="HAB1991522.1"/>
    </source>
</evidence>
<dbReference type="EMBL" id="DAAGXW010000014">
    <property type="protein sequence ID" value="HAB5017565.1"/>
    <property type="molecule type" value="Genomic_DNA"/>
</dbReference>
<dbReference type="EMBL" id="DAAGBA010000031">
    <property type="protein sequence ID" value="HAB2325665.1"/>
    <property type="molecule type" value="Genomic_DNA"/>
</dbReference>
<reference evidence="7" key="6">
    <citation type="submission" date="2018-07" db="EMBL/GenBank/DDBJ databases">
        <authorList>
            <consortium name="PulseNet: The National Subtyping Network for Foodborne Disease Surveillance"/>
            <person name="Tarr C.L."/>
            <person name="Trees E."/>
            <person name="Katz L.S."/>
            <person name="Carleton-Romer H.A."/>
            <person name="Stroika S."/>
            <person name="Kucerova Z."/>
            <person name="Roache K.F."/>
            <person name="Sabol A.L."/>
            <person name="Besser J."/>
            <person name="Gerner-Smidt P."/>
        </authorList>
    </citation>
    <scope>NUCLEOTIDE SEQUENCE</scope>
    <source>
        <strain evidence="7">PNUSAS008615</strain>
    </source>
</reference>
<evidence type="ECO:0000313" key="1">
    <source>
        <dbReference type="EMBL" id="ATW54279.1"/>
    </source>
</evidence>
<organism evidence="1 35">
    <name type="scientific">Salmonella diarizonae</name>
    <dbReference type="NCBI Taxonomy" id="59204"/>
    <lineage>
        <taxon>Bacteria</taxon>
        <taxon>Pseudomonadati</taxon>
        <taxon>Pseudomonadota</taxon>
        <taxon>Gammaproteobacteria</taxon>
        <taxon>Enterobacterales</taxon>
        <taxon>Enterobacteriaceae</taxon>
        <taxon>Salmonella</taxon>
    </lineage>
</organism>
<reference evidence="5" key="3">
    <citation type="submission" date="2018-05" db="EMBL/GenBank/DDBJ databases">
        <authorList>
            <person name="Ashton P.M."/>
            <person name="Dallman T."/>
            <person name="Nair S."/>
            <person name="De Pinna E."/>
            <person name="Peters T."/>
            <person name="Grant K."/>
        </authorList>
    </citation>
    <scope>NUCLEOTIDE SEQUENCE [LARGE SCALE GENOMIC DNA]</scope>
    <source>
        <strain evidence="3">294779</strain>
        <strain evidence="5">474878</strain>
        <strain evidence="4">481463</strain>
    </source>
</reference>
<dbReference type="EMBL" id="AAMIRF010000025">
    <property type="protein sequence ID" value="EDH7457129.1"/>
    <property type="molecule type" value="Genomic_DNA"/>
</dbReference>
<protein>
    <submittedName>
        <fullName evidence="1">Uncharacterized protein</fullName>
    </submittedName>
</protein>
<dbReference type="EMBL" id="DAAFWI010000023">
    <property type="protein sequence ID" value="HAB1776873.1"/>
    <property type="molecule type" value="Genomic_DNA"/>
</dbReference>
<evidence type="ECO:0000313" key="10">
    <source>
        <dbReference type="EMBL" id="HAB1977804.1"/>
    </source>
</evidence>
<evidence type="ECO:0000313" key="24">
    <source>
        <dbReference type="EMBL" id="HAB4724153.1"/>
    </source>
</evidence>
<evidence type="ECO:0000313" key="28">
    <source>
        <dbReference type="EMBL" id="HAB5841789.1"/>
    </source>
</evidence>
<sequence>MTLPDGVAPSGNINRYASTCGNIASSSPTPRTPAFCVSIAAATPVWSISPSGITFFLFANVKLSPQVPITLITRYQEGALCLTVSALSQC</sequence>
<evidence type="ECO:0000313" key="16">
    <source>
        <dbReference type="EMBL" id="HAB3966114.1"/>
    </source>
</evidence>
<evidence type="ECO:0000313" key="6">
    <source>
        <dbReference type="EMBL" id="EDD0502733.1"/>
    </source>
</evidence>
<evidence type="ECO:0000313" key="15">
    <source>
        <dbReference type="EMBL" id="HAB3924681.1"/>
    </source>
</evidence>
<dbReference type="EMBL" id="DAAGVB010000048">
    <property type="protein sequence ID" value="HAB4675323.1"/>
    <property type="molecule type" value="Genomic_DNA"/>
</dbReference>
<evidence type="ECO:0000313" key="7">
    <source>
        <dbReference type="EMBL" id="EDH7457129.1"/>
    </source>
</evidence>
<dbReference type="AlphaFoldDB" id="A0A2I5HFG1"/>
<evidence type="ECO:0000313" key="5">
    <source>
        <dbReference type="EMBL" id="ECJ4379111.1"/>
    </source>
</evidence>
<dbReference type="Proteomes" id="UP000839781">
    <property type="component" value="Unassembled WGS sequence"/>
</dbReference>
<evidence type="ECO:0000313" key="31">
    <source>
        <dbReference type="EMBL" id="HAE1264829.1"/>
    </source>
</evidence>
<evidence type="ECO:0000313" key="30">
    <source>
        <dbReference type="EMBL" id="HAC6765601.1"/>
    </source>
</evidence>
<dbReference type="Proteomes" id="UP000230639">
    <property type="component" value="Chromosome"/>
</dbReference>
<dbReference type="EMBL" id="DAARAS010000036">
    <property type="protein sequence ID" value="HAE1649411.1"/>
    <property type="molecule type" value="Genomic_DNA"/>
</dbReference>
<dbReference type="EMBL" id="DAAGOS010000042">
    <property type="protein sequence ID" value="HAB3924681.1"/>
    <property type="molecule type" value="Genomic_DNA"/>
</dbReference>
<reference evidence="8" key="2">
    <citation type="journal article" date="2018" name="Genome Biol.">
        <title>SKESA: strategic k-mer extension for scrupulous assemblies.</title>
        <authorList>
            <person name="Souvorov A."/>
            <person name="Agarwala R."/>
            <person name="Lipman D.J."/>
        </authorList>
    </citation>
    <scope>NUCLEOTIDE SEQUENCE</scope>
    <source>
        <strain evidence="30">11-1391</strain>
        <strain evidence="8">Salmonella enterica</strain>
    </source>
</reference>
<reference evidence="2" key="4">
    <citation type="submission" date="2018-07" db="EMBL/GenBank/DDBJ databases">
        <authorList>
            <consortium name="GenomeTrakr network: Whole genome sequencing for foodborne pathogen traceback"/>
        </authorList>
    </citation>
    <scope>NUCLEOTIDE SEQUENCE</scope>
    <source>
        <strain evidence="2">CFSAN008697</strain>
        <strain evidence="6">FDA00001986</strain>
    </source>
</reference>
<dbReference type="EMBL" id="DAAMII010000013">
    <property type="protein sequence ID" value="HAC6765601.1"/>
    <property type="molecule type" value="Genomic_DNA"/>
</dbReference>
<evidence type="ECO:0000313" key="8">
    <source>
        <dbReference type="EMBL" id="HAB1776873.1"/>
    </source>
</evidence>
<dbReference type="EMBL" id="DAAHFA010000014">
    <property type="protein sequence ID" value="HAB5841789.1"/>
    <property type="molecule type" value="Genomic_DNA"/>
</dbReference>
<evidence type="ECO:0000313" key="13">
    <source>
        <dbReference type="EMBL" id="HAB2325665.1"/>
    </source>
</evidence>
<evidence type="ECO:0000313" key="18">
    <source>
        <dbReference type="EMBL" id="HAB4051277.1"/>
    </source>
</evidence>
<dbReference type="EMBL" id="AAIXUH010000001">
    <property type="protein sequence ID" value="ECJ2911933.1"/>
    <property type="molecule type" value="Genomic_DNA"/>
</dbReference>
<evidence type="ECO:0000313" key="22">
    <source>
        <dbReference type="EMBL" id="HAB4675323.1"/>
    </source>
</evidence>
<evidence type="ECO:0000313" key="21">
    <source>
        <dbReference type="EMBL" id="HAB4465252.1"/>
    </source>
</evidence>
<dbReference type="Proteomes" id="UP000839735">
    <property type="component" value="Unassembled WGS sequence"/>
</dbReference>
<reference evidence="30" key="5">
    <citation type="submission" date="2018-07" db="EMBL/GenBank/DDBJ databases">
        <authorList>
            <consortium name="NCBI Pathogen Detection Project"/>
        </authorList>
    </citation>
    <scope>NUCLEOTIDE SEQUENCE</scope>
    <source>
        <strain evidence="30">11-1391</strain>
        <strain evidence="8">Salmonella enterica</strain>
    </source>
</reference>
<dbReference type="EMBL" id="DAAGVM010000037">
    <property type="protein sequence ID" value="HAB4724153.1"/>
    <property type="molecule type" value="Genomic_DNA"/>
</dbReference>
<dbReference type="EMBL" id="DAAGPR010000040">
    <property type="protein sequence ID" value="HAB4051277.1"/>
    <property type="molecule type" value="Genomic_DNA"/>
</dbReference>
<dbReference type="EMBL" id="DAAGTH010000015">
    <property type="protein sequence ID" value="HAB4465252.1"/>
    <property type="molecule type" value="Genomic_DNA"/>
</dbReference>
<dbReference type="EMBL" id="AAIYJF010000015">
    <property type="protein sequence ID" value="ECJ4379111.1"/>
    <property type="molecule type" value="Genomic_DNA"/>
</dbReference>
<evidence type="ECO:0000313" key="9">
    <source>
        <dbReference type="EMBL" id="HAB1848041.1"/>
    </source>
</evidence>
<dbReference type="EMBL" id="DAAFYE010000014">
    <property type="protein sequence ID" value="HAB1991522.1"/>
    <property type="molecule type" value="Genomic_DNA"/>
</dbReference>
<dbReference type="EMBL" id="DAAGOZ010000030">
    <property type="protein sequence ID" value="HAB3966114.1"/>
    <property type="molecule type" value="Genomic_DNA"/>
</dbReference>
<dbReference type="EMBL" id="DAAFZM010000015">
    <property type="protein sequence ID" value="HAB2185610.1"/>
    <property type="molecule type" value="Genomic_DNA"/>
</dbReference>
<reference evidence="1 35" key="1">
    <citation type="submission" date="2017-09" db="EMBL/GenBank/DDBJ databases">
        <title>Complete genome of Salmonella enterica subsp. diarizonae isolated from stool of a patient with bacterial enteropathy.</title>
        <authorList>
            <person name="Zhou J."/>
            <person name="Chen Q."/>
            <person name="Guo L."/>
            <person name="Fan J."/>
        </authorList>
    </citation>
    <scope>NUCLEOTIDE SEQUENCE [LARGE SCALE GENOMIC DNA]</scope>
    <source>
        <strain evidence="1 35">HZS154</strain>
    </source>
</reference>
<evidence type="ECO:0000313" key="32">
    <source>
        <dbReference type="EMBL" id="HAE1475629.1"/>
    </source>
</evidence>
<evidence type="ECO:0000313" key="12">
    <source>
        <dbReference type="EMBL" id="HAB2185610.1"/>
    </source>
</evidence>
<dbReference type="EMBL" id="DAAFWY010000018">
    <property type="protein sequence ID" value="HAB1848041.1"/>
    <property type="molecule type" value="Genomic_DNA"/>
</dbReference>
<gene>
    <name evidence="6" type="ORF">AH359_15695</name>
    <name evidence="7" type="ORF">B4V94_17100</name>
    <name evidence="1" type="ORF">CNQ75_06895</name>
    <name evidence="3" type="ORF">CTQ69_05595</name>
    <name evidence="5" type="ORF">DLB95_18145</name>
    <name evidence="4" type="ORF">FNI27_02745</name>
    <name evidence="30" type="ORF">G0D47_13100</name>
    <name evidence="31" type="ORF">G2916_09705</name>
    <name evidence="34" type="ORF">G2974_13535</name>
    <name evidence="33" type="ORF">G2997_15230</name>
    <name evidence="32" type="ORF">G3A00_17040</name>
    <name evidence="25" type="ORF">GB016_13705</name>
    <name evidence="10" type="ORF">GB034_06915</name>
    <name evidence="11" type="ORF">GB088_10075</name>
    <name evidence="27" type="ORF">GB236_07365</name>
    <name evidence="28" type="ORF">GB246_13435</name>
    <name evidence="13" type="ORF">GB337_11730</name>
    <name evidence="12" type="ORF">GB348_13365</name>
    <name evidence="29" type="ORF">GB480_00685</name>
    <name evidence="26" type="ORF">GBS30_05145</name>
    <name evidence="15" type="ORF">GBV97_14985</name>
    <name evidence="14" type="ORF">GBW00_15820</name>
    <name evidence="17" type="ORF">GBX19_15655</name>
    <name evidence="16" type="ORF">GBX62_19315</name>
    <name evidence="8" type="ORF">GBY11_15290</name>
    <name evidence="19" type="ORF">GBY15_17680</name>
    <name evidence="18" type="ORF">GBY29_15965</name>
    <name evidence="20" type="ORF">GBY49_15375</name>
    <name evidence="21" type="ORF">GBZ04_11075</name>
    <name evidence="9" type="ORF">GBZ10_16660</name>
    <name evidence="22" type="ORF">GBZ12_16090</name>
    <name evidence="23" type="ORF">GBZ37_12375</name>
    <name evidence="24" type="ORF">GBZ41_10285</name>
    <name evidence="2" type="ORF">PG27_18720</name>
</gene>
<dbReference type="EMBL" id="AALSXK010000013">
    <property type="protein sequence ID" value="EDD0502733.1"/>
    <property type="molecule type" value="Genomic_DNA"/>
</dbReference>
<evidence type="ECO:0000313" key="20">
    <source>
        <dbReference type="EMBL" id="HAB4457716.1"/>
    </source>
</evidence>
<evidence type="ECO:0000313" key="3">
    <source>
        <dbReference type="EMBL" id="ECC3913529.1"/>
    </source>
</evidence>
<evidence type="ECO:0000313" key="23">
    <source>
        <dbReference type="EMBL" id="HAB4720229.1"/>
    </source>
</evidence>
<evidence type="ECO:0000313" key="33">
    <source>
        <dbReference type="EMBL" id="HAE1595996.1"/>
    </source>
</evidence>
<dbReference type="EMBL" id="DAAGPC010000036">
    <property type="protein sequence ID" value="HAB3978982.1"/>
    <property type="molecule type" value="Genomic_DNA"/>
</dbReference>
<dbReference type="EMBL" id="DAAHCF010000028">
    <property type="protein sequence ID" value="HAB5477781.1"/>
    <property type="molecule type" value="Genomic_DNA"/>
</dbReference>
<dbReference type="EMBL" id="DAAQXJ010000032">
    <property type="protein sequence ID" value="HAE1264829.1"/>
    <property type="molecule type" value="Genomic_DNA"/>
</dbReference>
<dbReference type="EMBL" id="DAAHAQ010000022">
    <property type="protein sequence ID" value="HAB5329082.1"/>
    <property type="molecule type" value="Genomic_DNA"/>
</dbReference>
<dbReference type="EMBL" id="DAAHJH010000001">
    <property type="protein sequence ID" value="HAB6337517.1"/>
    <property type="molecule type" value="Genomic_DNA"/>
</dbReference>
<evidence type="ECO:0000313" key="27">
    <source>
        <dbReference type="EMBL" id="HAB5477781.1"/>
    </source>
</evidence>
<dbReference type="EMBL" id="DAAGQE010000036">
    <property type="protein sequence ID" value="HAB4101471.1"/>
    <property type="molecule type" value="Genomic_DNA"/>
</dbReference>
<evidence type="ECO:0000313" key="4">
    <source>
        <dbReference type="EMBL" id="ECJ2911933.1"/>
    </source>
</evidence>
<evidence type="ECO:0000313" key="34">
    <source>
        <dbReference type="EMBL" id="HAE1649411.1"/>
    </source>
</evidence>
<evidence type="ECO:0000313" key="19">
    <source>
        <dbReference type="EMBL" id="HAB4101471.1"/>
    </source>
</evidence>
<evidence type="ECO:0000313" key="2">
    <source>
        <dbReference type="EMBL" id="EBP3695184.1"/>
    </source>
</evidence>
<dbReference type="EMBL" id="AAIBIC010000005">
    <property type="protein sequence ID" value="ECC3913529.1"/>
    <property type="molecule type" value="Genomic_DNA"/>
</dbReference>
<dbReference type="EMBL" id="DAAGVL010000014">
    <property type="protein sequence ID" value="HAB4720229.1"/>
    <property type="molecule type" value="Genomic_DNA"/>
</dbReference>
<dbReference type="EMBL" id="DAAGTE010000047">
    <property type="protein sequence ID" value="HAB4457716.1"/>
    <property type="molecule type" value="Genomic_DNA"/>
</dbReference>
<dbReference type="EMBL" id="DAAQZP010000037">
    <property type="protein sequence ID" value="HAE1595996.1"/>
    <property type="molecule type" value="Genomic_DNA"/>
</dbReference>
<proteinExistence type="predicted"/>
<dbReference type="EMBL" id="DAAQZS010000018">
    <property type="protein sequence ID" value="HAE1475629.1"/>
    <property type="molecule type" value="Genomic_DNA"/>
</dbReference>
<dbReference type="EMBL" id="DAAGNY010000016">
    <property type="protein sequence ID" value="HAB3843384.1"/>
    <property type="molecule type" value="Genomic_DNA"/>
</dbReference>
<dbReference type="EMBL" id="AAGLNK010000021">
    <property type="protein sequence ID" value="EBP3695184.1"/>
    <property type="molecule type" value="Genomic_DNA"/>
</dbReference>
<accession>A0A2I5HFG1</accession>
<name>A0A2I5HFG1_SALDZ</name>
<dbReference type="EMBL" id="CP023345">
    <property type="protein sequence ID" value="ATW54279.1"/>
    <property type="molecule type" value="Genomic_DNA"/>
</dbReference>
<evidence type="ECO:0000313" key="29">
    <source>
        <dbReference type="EMBL" id="HAB6337517.1"/>
    </source>
</evidence>
<evidence type="ECO:0000313" key="25">
    <source>
        <dbReference type="EMBL" id="HAB5017565.1"/>
    </source>
</evidence>
<evidence type="ECO:0000313" key="17">
    <source>
        <dbReference type="EMBL" id="HAB3978982.1"/>
    </source>
</evidence>
<evidence type="ECO:0000313" key="14">
    <source>
        <dbReference type="EMBL" id="HAB3843384.1"/>
    </source>
</evidence>
<evidence type="ECO:0000313" key="35">
    <source>
        <dbReference type="Proteomes" id="UP000230639"/>
    </source>
</evidence>
<evidence type="ECO:0000313" key="26">
    <source>
        <dbReference type="EMBL" id="HAB5329082.1"/>
    </source>
</evidence>
<dbReference type="EMBL" id="DAAFXY010000011">
    <property type="protein sequence ID" value="HAB1977804.1"/>
    <property type="molecule type" value="Genomic_DNA"/>
</dbReference>